<dbReference type="EMBL" id="CP075867">
    <property type="protein sequence ID" value="QYT01563.1"/>
    <property type="molecule type" value="Genomic_DNA"/>
</dbReference>
<protein>
    <submittedName>
        <fullName evidence="1">Uncharacterized protein</fullName>
    </submittedName>
</protein>
<name>A0A8G0LIV6_9HYPO</name>
<dbReference type="AlphaFoldDB" id="A0A8G0LIV6"/>
<keyword evidence="2" id="KW-1185">Reference proteome</keyword>
<dbReference type="Proteomes" id="UP000826661">
    <property type="component" value="Chromosome IV"/>
</dbReference>
<gene>
    <name evidence="1" type="ORF">H0G86_008599</name>
</gene>
<sequence length="131" mass="14486">MDVPPKIPYSRKAFVQSTWSRACLAQSTCQPRPPVARPLLMLALAGQANARLFLLIGHPELSIGHSEFAGCRSSLFEQTGREIPDDQTPTHGSRIGPRIRARFGGLGPIKENRITPDYLSFNIHGFEQMTS</sequence>
<reference evidence="1 2" key="1">
    <citation type="journal article" date="2021" name="BMC Genomics">
        <title>Telomere-to-telomere genome assembly of asparaginase-producing Trichoderma simmonsii.</title>
        <authorList>
            <person name="Chung D."/>
            <person name="Kwon Y.M."/>
            <person name="Yang Y."/>
        </authorList>
    </citation>
    <scope>NUCLEOTIDE SEQUENCE [LARGE SCALE GENOMIC DNA]</scope>
    <source>
        <strain evidence="1 2">GH-Sj1</strain>
    </source>
</reference>
<evidence type="ECO:0000313" key="1">
    <source>
        <dbReference type="EMBL" id="QYT01563.1"/>
    </source>
</evidence>
<evidence type="ECO:0000313" key="2">
    <source>
        <dbReference type="Proteomes" id="UP000826661"/>
    </source>
</evidence>
<proteinExistence type="predicted"/>
<accession>A0A8G0LIV6</accession>
<organism evidence="1 2">
    <name type="scientific">Trichoderma simmonsii</name>
    <dbReference type="NCBI Taxonomy" id="1491479"/>
    <lineage>
        <taxon>Eukaryota</taxon>
        <taxon>Fungi</taxon>
        <taxon>Dikarya</taxon>
        <taxon>Ascomycota</taxon>
        <taxon>Pezizomycotina</taxon>
        <taxon>Sordariomycetes</taxon>
        <taxon>Hypocreomycetidae</taxon>
        <taxon>Hypocreales</taxon>
        <taxon>Hypocreaceae</taxon>
        <taxon>Trichoderma</taxon>
    </lineage>
</organism>